<protein>
    <submittedName>
        <fullName evidence="4">Sugar/nucleoside kinase (Ribokinase family)</fullName>
    </submittedName>
</protein>
<feature type="domain" description="Carbohydrate kinase PfkB" evidence="3">
    <location>
        <begin position="27"/>
        <end position="293"/>
    </location>
</feature>
<dbReference type="PANTHER" id="PTHR10584">
    <property type="entry name" value="SUGAR KINASE"/>
    <property type="match status" value="1"/>
</dbReference>
<dbReference type="EMBL" id="VFPH01000001">
    <property type="protein sequence ID" value="TQM43757.1"/>
    <property type="molecule type" value="Genomic_DNA"/>
</dbReference>
<dbReference type="Gene3D" id="3.40.1190.20">
    <property type="match status" value="1"/>
</dbReference>
<dbReference type="Proteomes" id="UP000319818">
    <property type="component" value="Unassembled WGS sequence"/>
</dbReference>
<proteinExistence type="predicted"/>
<dbReference type="PANTHER" id="PTHR10584:SF157">
    <property type="entry name" value="SULFOFRUCTOSE KINASE"/>
    <property type="match status" value="1"/>
</dbReference>
<dbReference type="OrthoDB" id="9795789at2"/>
<name>A0A543GCE9_9PSEU</name>
<dbReference type="InterPro" id="IPR011611">
    <property type="entry name" value="PfkB_dom"/>
</dbReference>
<dbReference type="RefSeq" id="WP_142097765.1">
    <property type="nucleotide sequence ID" value="NZ_VFPH01000001.1"/>
</dbReference>
<dbReference type="InterPro" id="IPR029056">
    <property type="entry name" value="Ribokinase-like"/>
</dbReference>
<keyword evidence="1" id="KW-0808">Transferase</keyword>
<dbReference type="GO" id="GO:0005829">
    <property type="term" value="C:cytosol"/>
    <property type="evidence" value="ECO:0007669"/>
    <property type="project" value="TreeGrafter"/>
</dbReference>
<evidence type="ECO:0000256" key="1">
    <source>
        <dbReference type="ARBA" id="ARBA00022679"/>
    </source>
</evidence>
<reference evidence="4 5" key="1">
    <citation type="submission" date="2019-06" db="EMBL/GenBank/DDBJ databases">
        <title>Sequencing the genomes of 1000 actinobacteria strains.</title>
        <authorList>
            <person name="Klenk H.-P."/>
        </authorList>
    </citation>
    <scope>NUCLEOTIDE SEQUENCE [LARGE SCALE GENOMIC DNA]</scope>
    <source>
        <strain evidence="4 5">DSM 45511</strain>
    </source>
</reference>
<dbReference type="SUPFAM" id="SSF53613">
    <property type="entry name" value="Ribokinase-like"/>
    <property type="match status" value="1"/>
</dbReference>
<evidence type="ECO:0000313" key="4">
    <source>
        <dbReference type="EMBL" id="TQM43757.1"/>
    </source>
</evidence>
<sequence length="298" mass="30753">MSSSRPRYDVVGGGAVSVDDLVFVDGSVGDGKGRVVRRERRFGGNAAVALTTAAEAGVRVGFVGHLPDDTAEPELHARMRAVGIDLSVARYSADTRPIRSTIIVGADGQRFIAFDDDTVLGLPEDLDLAVVRDAGVLLLDAYGTPGAIRAARAAREAGVPVVVDLEAEMNNRISELLGLADHVVLPVGFAERLTGAATPDEAAAALWRPDRTAVVLTAGRLGCFFRSVGDDRVHHRPAASVTVVDTTGCGDVFHGAYAAALTRGAHVAACVDAATASAGECATYPGGMRPLPESAAGT</sequence>
<dbReference type="Pfam" id="PF00294">
    <property type="entry name" value="PfkB"/>
    <property type="match status" value="1"/>
</dbReference>
<comment type="caution">
    <text evidence="4">The sequence shown here is derived from an EMBL/GenBank/DDBJ whole genome shotgun (WGS) entry which is preliminary data.</text>
</comment>
<evidence type="ECO:0000256" key="2">
    <source>
        <dbReference type="ARBA" id="ARBA00022777"/>
    </source>
</evidence>
<dbReference type="GO" id="GO:0016301">
    <property type="term" value="F:kinase activity"/>
    <property type="evidence" value="ECO:0007669"/>
    <property type="project" value="UniProtKB-KW"/>
</dbReference>
<keyword evidence="5" id="KW-1185">Reference proteome</keyword>
<gene>
    <name evidence="4" type="ORF">FB388_1108</name>
</gene>
<evidence type="ECO:0000259" key="3">
    <source>
        <dbReference type="Pfam" id="PF00294"/>
    </source>
</evidence>
<organism evidence="4 5">
    <name type="scientific">Pseudonocardia cypriaca</name>
    <dbReference type="NCBI Taxonomy" id="882449"/>
    <lineage>
        <taxon>Bacteria</taxon>
        <taxon>Bacillati</taxon>
        <taxon>Actinomycetota</taxon>
        <taxon>Actinomycetes</taxon>
        <taxon>Pseudonocardiales</taxon>
        <taxon>Pseudonocardiaceae</taxon>
        <taxon>Pseudonocardia</taxon>
    </lineage>
</organism>
<evidence type="ECO:0000313" key="5">
    <source>
        <dbReference type="Proteomes" id="UP000319818"/>
    </source>
</evidence>
<dbReference type="AlphaFoldDB" id="A0A543GCE9"/>
<accession>A0A543GCE9</accession>
<keyword evidence="2 4" id="KW-0418">Kinase</keyword>